<proteinExistence type="predicted"/>
<dbReference type="EMBL" id="CM047748">
    <property type="protein sequence ID" value="KAJ0015092.1"/>
    <property type="molecule type" value="Genomic_DNA"/>
</dbReference>
<sequence length="288" mass="31760">MVAPGFSSSLCFTLSMLLHLSCAYRVTPFKGVDIENPAVDVTPCPLAGVPGSKDVISCERVQVSGYSRLKLGSYANSFRVTLAPSVAIPERLHSKIQVCFHRNASLASCQCEKHEWKAIQKGGVWSSVMSPYEERYIDVKFVGGVSGSASVAVEEDFQRWRLLCLAAGFILLLLAPTVSNWVPFYNSSSMAIGVFLVIIILLFQGMKLLPTEGKNVLYLTICGSVLGAGSFLLHQFSVLVNSILVNFGLSEEMHNPVLCIPTSWNCTYRSCVRVLDRKEICDFKRWNC</sequence>
<accession>A0ACC0XDN9</accession>
<protein>
    <submittedName>
        <fullName evidence="1">Uncharacterized protein</fullName>
    </submittedName>
</protein>
<dbReference type="Proteomes" id="UP001163603">
    <property type="component" value="Chromosome 13"/>
</dbReference>
<comment type="caution">
    <text evidence="1">The sequence shown here is derived from an EMBL/GenBank/DDBJ whole genome shotgun (WGS) entry which is preliminary data.</text>
</comment>
<evidence type="ECO:0000313" key="2">
    <source>
        <dbReference type="Proteomes" id="UP001163603"/>
    </source>
</evidence>
<gene>
    <name evidence="1" type="ORF">Pint_20686</name>
</gene>
<keyword evidence="2" id="KW-1185">Reference proteome</keyword>
<name>A0ACC0XDN9_9ROSI</name>
<evidence type="ECO:0000313" key="1">
    <source>
        <dbReference type="EMBL" id="KAJ0015092.1"/>
    </source>
</evidence>
<organism evidence="1 2">
    <name type="scientific">Pistacia integerrima</name>
    <dbReference type="NCBI Taxonomy" id="434235"/>
    <lineage>
        <taxon>Eukaryota</taxon>
        <taxon>Viridiplantae</taxon>
        <taxon>Streptophyta</taxon>
        <taxon>Embryophyta</taxon>
        <taxon>Tracheophyta</taxon>
        <taxon>Spermatophyta</taxon>
        <taxon>Magnoliopsida</taxon>
        <taxon>eudicotyledons</taxon>
        <taxon>Gunneridae</taxon>
        <taxon>Pentapetalae</taxon>
        <taxon>rosids</taxon>
        <taxon>malvids</taxon>
        <taxon>Sapindales</taxon>
        <taxon>Anacardiaceae</taxon>
        <taxon>Pistacia</taxon>
    </lineage>
</organism>
<reference evidence="2" key="1">
    <citation type="journal article" date="2023" name="G3 (Bethesda)">
        <title>Genome assembly and association tests identify interacting loci associated with vigor, precocity, and sex in interspecific pistachio rootstocks.</title>
        <authorList>
            <person name="Palmer W."/>
            <person name="Jacygrad E."/>
            <person name="Sagayaradj S."/>
            <person name="Cavanaugh K."/>
            <person name="Han R."/>
            <person name="Bertier L."/>
            <person name="Beede B."/>
            <person name="Kafkas S."/>
            <person name="Golino D."/>
            <person name="Preece J."/>
            <person name="Michelmore R."/>
        </authorList>
    </citation>
    <scope>NUCLEOTIDE SEQUENCE [LARGE SCALE GENOMIC DNA]</scope>
</reference>